<protein>
    <recommendedName>
        <fullName evidence="2">Transcription regulator Rua1 C-terminal domain-containing protein</fullName>
    </recommendedName>
</protein>
<organism evidence="3 4">
    <name type="scientific">Zasmidium cellare ATCC 36951</name>
    <dbReference type="NCBI Taxonomy" id="1080233"/>
    <lineage>
        <taxon>Eukaryota</taxon>
        <taxon>Fungi</taxon>
        <taxon>Dikarya</taxon>
        <taxon>Ascomycota</taxon>
        <taxon>Pezizomycotina</taxon>
        <taxon>Dothideomycetes</taxon>
        <taxon>Dothideomycetidae</taxon>
        <taxon>Mycosphaerellales</taxon>
        <taxon>Mycosphaerellaceae</taxon>
        <taxon>Zasmidium</taxon>
    </lineage>
</organism>
<reference evidence="3" key="1">
    <citation type="journal article" date="2020" name="Stud. Mycol.">
        <title>101 Dothideomycetes genomes: a test case for predicting lifestyles and emergence of pathogens.</title>
        <authorList>
            <person name="Haridas S."/>
            <person name="Albert R."/>
            <person name="Binder M."/>
            <person name="Bloem J."/>
            <person name="Labutti K."/>
            <person name="Salamov A."/>
            <person name="Andreopoulos B."/>
            <person name="Baker S."/>
            <person name="Barry K."/>
            <person name="Bills G."/>
            <person name="Bluhm B."/>
            <person name="Cannon C."/>
            <person name="Castanera R."/>
            <person name="Culley D."/>
            <person name="Daum C."/>
            <person name="Ezra D."/>
            <person name="Gonzalez J."/>
            <person name="Henrissat B."/>
            <person name="Kuo A."/>
            <person name="Liang C."/>
            <person name="Lipzen A."/>
            <person name="Lutzoni F."/>
            <person name="Magnuson J."/>
            <person name="Mondo S."/>
            <person name="Nolan M."/>
            <person name="Ohm R."/>
            <person name="Pangilinan J."/>
            <person name="Park H.-J."/>
            <person name="Ramirez L."/>
            <person name="Alfaro M."/>
            <person name="Sun H."/>
            <person name="Tritt A."/>
            <person name="Yoshinaga Y."/>
            <person name="Zwiers L.-H."/>
            <person name="Turgeon B."/>
            <person name="Goodwin S."/>
            <person name="Spatafora J."/>
            <person name="Crous P."/>
            <person name="Grigoriev I."/>
        </authorList>
    </citation>
    <scope>NUCLEOTIDE SEQUENCE</scope>
    <source>
        <strain evidence="3">ATCC 36951</strain>
    </source>
</reference>
<keyword evidence="4" id="KW-1185">Reference proteome</keyword>
<feature type="compositionally biased region" description="Polar residues" evidence="1">
    <location>
        <begin position="140"/>
        <end position="166"/>
    </location>
</feature>
<gene>
    <name evidence="3" type="ORF">M409DRAFT_17079</name>
</gene>
<dbReference type="EMBL" id="ML993580">
    <property type="protein sequence ID" value="KAF2173132.1"/>
    <property type="molecule type" value="Genomic_DNA"/>
</dbReference>
<dbReference type="OrthoDB" id="5595379at2759"/>
<sequence length="308" mass="34354">MGGWNTGVNDQGFLDHYNLMEEYSTDYYSGPTSNLQTTLQVYDVRDISWSTAPTETPGAYYFSALANGDSDWSVSNPSHESIQSETSRLWNPLPLSATDAATSSASQNSFEPIAADTRTAAERHKARSRPSMPHGLPEPTMSSLQRQFTGTTATSVESLNDPNPSQDGLVPRRQDPRFAGDEYTAKWVRGDRLDRAGWCSRCSTWHKLKDSAYWYHMHYSHGISCLTGKSFDLPAAWRSAQGSVGYEALCGGCKQWVVVGRAERWRTPYFRHAYKCQQVKNNPNLQRVPSRPKTGLPRKSATKPSKAA</sequence>
<evidence type="ECO:0000313" key="4">
    <source>
        <dbReference type="Proteomes" id="UP000799537"/>
    </source>
</evidence>
<evidence type="ECO:0000256" key="1">
    <source>
        <dbReference type="SAM" id="MobiDB-lite"/>
    </source>
</evidence>
<feature type="region of interest" description="Disordered" evidence="1">
    <location>
        <begin position="281"/>
        <end position="308"/>
    </location>
</feature>
<feature type="domain" description="Transcription regulator Rua1 C-terminal" evidence="2">
    <location>
        <begin position="181"/>
        <end position="276"/>
    </location>
</feature>
<evidence type="ECO:0000313" key="3">
    <source>
        <dbReference type="EMBL" id="KAF2173132.1"/>
    </source>
</evidence>
<dbReference type="PANTHER" id="PTHR28125:SF2">
    <property type="entry name" value="MEIOTIC EXPRESSION UP-REGULATED PROTEIN 26"/>
    <property type="match status" value="1"/>
</dbReference>
<dbReference type="Proteomes" id="UP000799537">
    <property type="component" value="Unassembled WGS sequence"/>
</dbReference>
<dbReference type="RefSeq" id="XP_033674021.1">
    <property type="nucleotide sequence ID" value="XM_033803898.1"/>
</dbReference>
<dbReference type="AlphaFoldDB" id="A0A6A6D4K3"/>
<accession>A0A6A6D4K3</accession>
<dbReference type="PANTHER" id="PTHR28125">
    <property type="entry name" value="MEIOTIC EXPRESSION UP-REGULATED PROTEIN 26"/>
    <property type="match status" value="1"/>
</dbReference>
<dbReference type="InterPro" id="IPR028012">
    <property type="entry name" value="Rua1_C"/>
</dbReference>
<dbReference type="GeneID" id="54557170"/>
<name>A0A6A6D4K3_ZASCE</name>
<feature type="region of interest" description="Disordered" evidence="1">
    <location>
        <begin position="100"/>
        <end position="175"/>
    </location>
</feature>
<proteinExistence type="predicted"/>
<evidence type="ECO:0000259" key="2">
    <source>
        <dbReference type="Pfam" id="PF14616"/>
    </source>
</evidence>
<dbReference type="Pfam" id="PF14616">
    <property type="entry name" value="Rua1_C"/>
    <property type="match status" value="1"/>
</dbReference>